<evidence type="ECO:0000256" key="3">
    <source>
        <dbReference type="ARBA" id="ARBA00022801"/>
    </source>
</evidence>
<comment type="catalytic activity">
    <reaction evidence="1">
        <text>Hydrolyzes the link between N-acetylmuramoyl residues and L-amino acid residues in certain cell-wall glycopeptides.</text>
        <dbReference type="EC" id="3.5.1.28"/>
    </reaction>
</comment>
<sequence length="206" mass="21943">MNITADHWLEGVKRALIPGGSPMNTRRFEVVHFTSGATAVSSIEWWRNPGANGASAHVVIDRDGTIIQCRPFNVTAGHAGTSQWRDPKTGKLYVGLNSCSIGIELANAGADTPGRDAYDWAAKQPGFGSVRAKHKHGGPVADWEAFPASQLAACERVSLALVKRYNLDDIIGHEDIARGRKSDPGPAFPMAALRAACGFTAAIPTL</sequence>
<evidence type="ECO:0000313" key="7">
    <source>
        <dbReference type="Proteomes" id="UP001207930"/>
    </source>
</evidence>
<keyword evidence="3 6" id="KW-0378">Hydrolase</keyword>
<dbReference type="SUPFAM" id="SSF55846">
    <property type="entry name" value="N-acetylmuramoyl-L-alanine amidase-like"/>
    <property type="match status" value="1"/>
</dbReference>
<dbReference type="EMBL" id="JAPDDS010000006">
    <property type="protein sequence ID" value="MCW1885512.1"/>
    <property type="molecule type" value="Genomic_DNA"/>
</dbReference>
<dbReference type="Proteomes" id="UP001207930">
    <property type="component" value="Unassembled WGS sequence"/>
</dbReference>
<keyword evidence="4" id="KW-0961">Cell wall biogenesis/degradation</keyword>
<comment type="caution">
    <text evidence="6">The sequence shown here is derived from an EMBL/GenBank/DDBJ whole genome shotgun (WGS) entry which is preliminary data.</text>
</comment>
<dbReference type="CDD" id="cd06583">
    <property type="entry name" value="PGRP"/>
    <property type="match status" value="1"/>
</dbReference>
<dbReference type="InterPro" id="IPR036505">
    <property type="entry name" value="Amidase/PGRP_sf"/>
</dbReference>
<evidence type="ECO:0000259" key="5">
    <source>
        <dbReference type="SMART" id="SM00644"/>
    </source>
</evidence>
<feature type="domain" description="N-acetylmuramoyl-L-alanine amidase" evidence="5">
    <location>
        <begin position="15"/>
        <end position="185"/>
    </location>
</feature>
<dbReference type="PANTHER" id="PTHR30417:SF1">
    <property type="entry name" value="N-ACETYLMURAMOYL-L-ALANINE AMIDASE AMID"/>
    <property type="match status" value="1"/>
</dbReference>
<dbReference type="Gene3D" id="3.40.80.10">
    <property type="entry name" value="Peptidoglycan recognition protein-like"/>
    <property type="match status" value="1"/>
</dbReference>
<dbReference type="PANTHER" id="PTHR30417">
    <property type="entry name" value="N-ACETYLMURAMOYL-L-ALANINE AMIDASE AMID"/>
    <property type="match status" value="1"/>
</dbReference>
<reference evidence="6 7" key="1">
    <citation type="submission" date="2022-10" db="EMBL/GenBank/DDBJ databases">
        <title>Luteolibacter flavescens strain MCCC 1K03193, whole genome shotgun sequencing project.</title>
        <authorList>
            <person name="Zhao G."/>
            <person name="Shen L."/>
        </authorList>
    </citation>
    <scope>NUCLEOTIDE SEQUENCE [LARGE SCALE GENOMIC DNA]</scope>
    <source>
        <strain evidence="6 7">MCCC 1K03193</strain>
    </source>
</reference>
<evidence type="ECO:0000256" key="2">
    <source>
        <dbReference type="ARBA" id="ARBA00011901"/>
    </source>
</evidence>
<protein>
    <recommendedName>
        <fullName evidence="2">N-acetylmuramoyl-L-alanine amidase</fullName>
        <ecNumber evidence="2">3.5.1.28</ecNumber>
    </recommendedName>
</protein>
<dbReference type="InterPro" id="IPR002502">
    <property type="entry name" value="Amidase_domain"/>
</dbReference>
<dbReference type="RefSeq" id="WP_264501469.1">
    <property type="nucleotide sequence ID" value="NZ_JAPDDS010000006.1"/>
</dbReference>
<organism evidence="6 7">
    <name type="scientific">Luteolibacter flavescens</name>
    <dbReference type="NCBI Taxonomy" id="1859460"/>
    <lineage>
        <taxon>Bacteria</taxon>
        <taxon>Pseudomonadati</taxon>
        <taxon>Verrucomicrobiota</taxon>
        <taxon>Verrucomicrobiia</taxon>
        <taxon>Verrucomicrobiales</taxon>
        <taxon>Verrucomicrobiaceae</taxon>
        <taxon>Luteolibacter</taxon>
    </lineage>
</organism>
<evidence type="ECO:0000256" key="1">
    <source>
        <dbReference type="ARBA" id="ARBA00001561"/>
    </source>
</evidence>
<keyword evidence="7" id="KW-1185">Reference proteome</keyword>
<dbReference type="Pfam" id="PF01510">
    <property type="entry name" value="Amidase_2"/>
    <property type="match status" value="1"/>
</dbReference>
<evidence type="ECO:0000313" key="6">
    <source>
        <dbReference type="EMBL" id="MCW1885512.1"/>
    </source>
</evidence>
<dbReference type="GO" id="GO:0008745">
    <property type="term" value="F:N-acetylmuramoyl-L-alanine amidase activity"/>
    <property type="evidence" value="ECO:0007669"/>
    <property type="project" value="UniProtKB-EC"/>
</dbReference>
<evidence type="ECO:0000256" key="4">
    <source>
        <dbReference type="ARBA" id="ARBA00023316"/>
    </source>
</evidence>
<dbReference type="EC" id="3.5.1.28" evidence="2"/>
<accession>A0ABT3FPM6</accession>
<name>A0ABT3FPM6_9BACT</name>
<dbReference type="SMART" id="SM00644">
    <property type="entry name" value="Ami_2"/>
    <property type="match status" value="1"/>
</dbReference>
<gene>
    <name evidence="6" type="ORF">OKA04_12300</name>
</gene>
<proteinExistence type="predicted"/>
<dbReference type="InterPro" id="IPR051206">
    <property type="entry name" value="NAMLAA_amidase_2"/>
</dbReference>